<gene>
    <name evidence="2" type="ORF">OUY22_36385</name>
</gene>
<dbReference type="RefSeq" id="WP_270159861.1">
    <property type="nucleotide sequence ID" value="NZ_JAPNNL010000321.1"/>
</dbReference>
<organism evidence="2 3">
    <name type="scientific">Nonomuraea corallina</name>
    <dbReference type="NCBI Taxonomy" id="2989783"/>
    <lineage>
        <taxon>Bacteria</taxon>
        <taxon>Bacillati</taxon>
        <taxon>Actinomycetota</taxon>
        <taxon>Actinomycetes</taxon>
        <taxon>Streptosporangiales</taxon>
        <taxon>Streptosporangiaceae</taxon>
        <taxon>Nonomuraea</taxon>
    </lineage>
</organism>
<protein>
    <recommendedName>
        <fullName evidence="4">Serine/threonine protein kinase</fullName>
    </recommendedName>
</protein>
<feature type="region of interest" description="Disordered" evidence="1">
    <location>
        <begin position="35"/>
        <end position="78"/>
    </location>
</feature>
<name>A0ABT4SPB9_9ACTN</name>
<accession>A0ABT4SPB9</accession>
<dbReference type="EMBL" id="JAPNNL010000321">
    <property type="protein sequence ID" value="MDA0638920.1"/>
    <property type="molecule type" value="Genomic_DNA"/>
</dbReference>
<evidence type="ECO:0008006" key="4">
    <source>
        <dbReference type="Google" id="ProtNLM"/>
    </source>
</evidence>
<feature type="non-terminal residue" evidence="2">
    <location>
        <position position="1"/>
    </location>
</feature>
<evidence type="ECO:0000256" key="1">
    <source>
        <dbReference type="SAM" id="MobiDB-lite"/>
    </source>
</evidence>
<comment type="caution">
    <text evidence="2">The sequence shown here is derived from an EMBL/GenBank/DDBJ whole genome shotgun (WGS) entry which is preliminary data.</text>
</comment>
<feature type="compositionally biased region" description="Low complexity" evidence="1">
    <location>
        <begin position="35"/>
        <end position="63"/>
    </location>
</feature>
<dbReference type="Proteomes" id="UP001144036">
    <property type="component" value="Unassembled WGS sequence"/>
</dbReference>
<reference evidence="2" key="1">
    <citation type="submission" date="2022-11" db="EMBL/GenBank/DDBJ databases">
        <title>Nonomuraea corallina sp. nov., a new species of the genus Nonomuraea isolated from sea side sediment in Thai sea.</title>
        <authorList>
            <person name="Ngamcharungchit C."/>
            <person name="Matsumoto A."/>
            <person name="Suriyachadkun C."/>
            <person name="Panbangred W."/>
            <person name="Inahashi Y."/>
            <person name="Intra B."/>
        </authorList>
    </citation>
    <scope>NUCLEOTIDE SEQUENCE</scope>
    <source>
        <strain evidence="2">MCN248</strain>
    </source>
</reference>
<sequence length="163" mass="16986">ALPDADVRPRVAKGVLAVLALSLAALLELPRQVMPPAVSSPAPSSAPSAPSTPPSSVASMPAMERTRAEERTQAAGQTVRQAVDGFHATLEGSDVCGALGGDVALDLKQVLRGALVSPGPEETRLSGLRQKLADREREGRLAPACRSQLEIRLNEISAARRSP</sequence>
<keyword evidence="3" id="KW-1185">Reference proteome</keyword>
<evidence type="ECO:0000313" key="2">
    <source>
        <dbReference type="EMBL" id="MDA0638920.1"/>
    </source>
</evidence>
<proteinExistence type="predicted"/>
<evidence type="ECO:0000313" key="3">
    <source>
        <dbReference type="Proteomes" id="UP001144036"/>
    </source>
</evidence>